<dbReference type="Gene3D" id="1.10.357.10">
    <property type="entry name" value="Tetracycline Repressor, domain 2"/>
    <property type="match status" value="1"/>
</dbReference>
<dbReference type="Pfam" id="PF17920">
    <property type="entry name" value="TetR_C_16"/>
    <property type="match status" value="1"/>
</dbReference>
<feature type="domain" description="HTH tetR-type" evidence="5">
    <location>
        <begin position="8"/>
        <end position="68"/>
    </location>
</feature>
<dbReference type="Proteomes" id="UP000241118">
    <property type="component" value="Unassembled WGS sequence"/>
</dbReference>
<dbReference type="Pfam" id="PF00440">
    <property type="entry name" value="TetR_N"/>
    <property type="match status" value="1"/>
</dbReference>
<dbReference type="InterPro" id="IPR036271">
    <property type="entry name" value="Tet_transcr_reg_TetR-rel_C_sf"/>
</dbReference>
<evidence type="ECO:0000256" key="4">
    <source>
        <dbReference type="PROSITE-ProRule" id="PRU00335"/>
    </source>
</evidence>
<dbReference type="GO" id="GO:0000976">
    <property type="term" value="F:transcription cis-regulatory region binding"/>
    <property type="evidence" value="ECO:0007669"/>
    <property type="project" value="TreeGrafter"/>
</dbReference>
<organism evidence="6 7">
    <name type="scientific">Saccharothrix carnea</name>
    <dbReference type="NCBI Taxonomy" id="1280637"/>
    <lineage>
        <taxon>Bacteria</taxon>
        <taxon>Bacillati</taxon>
        <taxon>Actinomycetota</taxon>
        <taxon>Actinomycetes</taxon>
        <taxon>Pseudonocardiales</taxon>
        <taxon>Pseudonocardiaceae</taxon>
        <taxon>Saccharothrix</taxon>
    </lineage>
</organism>
<dbReference type="SUPFAM" id="SSF48498">
    <property type="entry name" value="Tetracyclin repressor-like, C-terminal domain"/>
    <property type="match status" value="1"/>
</dbReference>
<dbReference type="InterPro" id="IPR009057">
    <property type="entry name" value="Homeodomain-like_sf"/>
</dbReference>
<dbReference type="AlphaFoldDB" id="A0A2P8IDY7"/>
<reference evidence="6 7" key="1">
    <citation type="submission" date="2018-03" db="EMBL/GenBank/DDBJ databases">
        <title>Genomic Encyclopedia of Type Strains, Phase III (KMG-III): the genomes of soil and plant-associated and newly described type strains.</title>
        <authorList>
            <person name="Whitman W."/>
        </authorList>
    </citation>
    <scope>NUCLEOTIDE SEQUENCE [LARGE SCALE GENOMIC DNA]</scope>
    <source>
        <strain evidence="6 7">CGMCC 4.7097</strain>
    </source>
</reference>
<evidence type="ECO:0000313" key="7">
    <source>
        <dbReference type="Proteomes" id="UP000241118"/>
    </source>
</evidence>
<dbReference type="PRINTS" id="PR00455">
    <property type="entry name" value="HTHTETR"/>
</dbReference>
<dbReference type="EMBL" id="PYAX01000003">
    <property type="protein sequence ID" value="PSL56667.1"/>
    <property type="molecule type" value="Genomic_DNA"/>
</dbReference>
<evidence type="ECO:0000313" key="6">
    <source>
        <dbReference type="EMBL" id="PSL56667.1"/>
    </source>
</evidence>
<dbReference type="RefSeq" id="WP_106615090.1">
    <property type="nucleotide sequence ID" value="NZ_PYAX01000003.1"/>
</dbReference>
<dbReference type="SUPFAM" id="SSF46689">
    <property type="entry name" value="Homeodomain-like"/>
    <property type="match status" value="1"/>
</dbReference>
<dbReference type="PANTHER" id="PTHR30055">
    <property type="entry name" value="HTH-TYPE TRANSCRIPTIONAL REGULATOR RUTR"/>
    <property type="match status" value="1"/>
</dbReference>
<dbReference type="PROSITE" id="PS50977">
    <property type="entry name" value="HTH_TETR_2"/>
    <property type="match status" value="1"/>
</dbReference>
<feature type="DNA-binding region" description="H-T-H motif" evidence="4">
    <location>
        <begin position="31"/>
        <end position="50"/>
    </location>
</feature>
<evidence type="ECO:0000256" key="3">
    <source>
        <dbReference type="ARBA" id="ARBA00023163"/>
    </source>
</evidence>
<sequence length="186" mass="20277">MSRPRDAAATKAALLDAATKLFGERGFDRTTVRDIAGLAGVNQALLFRYYGSKDALFATVLATQSRELLEDSPAEHLLRNVLLRIMEERPRPEDHPLYAVLRSSHHDSAAEVVRRQMGEEYARALSSLTDAEDAELRADLVLAWVVGIGVLRGVFGKQPLADADATTVTALVTQAASVLLEHTRLG</sequence>
<accession>A0A2P8IDY7</accession>
<evidence type="ECO:0000256" key="2">
    <source>
        <dbReference type="ARBA" id="ARBA00023125"/>
    </source>
</evidence>
<dbReference type="GO" id="GO:0003700">
    <property type="term" value="F:DNA-binding transcription factor activity"/>
    <property type="evidence" value="ECO:0007669"/>
    <property type="project" value="TreeGrafter"/>
</dbReference>
<name>A0A2P8IDY7_SACCR</name>
<dbReference type="Gene3D" id="1.10.10.60">
    <property type="entry name" value="Homeodomain-like"/>
    <property type="match status" value="1"/>
</dbReference>
<dbReference type="InterPro" id="IPR001647">
    <property type="entry name" value="HTH_TetR"/>
</dbReference>
<proteinExistence type="predicted"/>
<gene>
    <name evidence="6" type="ORF">B0I31_103421</name>
</gene>
<dbReference type="OrthoDB" id="3210235at2"/>
<keyword evidence="2 4" id="KW-0238">DNA-binding</keyword>
<keyword evidence="7" id="KW-1185">Reference proteome</keyword>
<protein>
    <submittedName>
        <fullName evidence="6">TetR family transcriptional regulator</fullName>
    </submittedName>
</protein>
<dbReference type="PANTHER" id="PTHR30055:SF234">
    <property type="entry name" value="HTH-TYPE TRANSCRIPTIONAL REGULATOR BETI"/>
    <property type="match status" value="1"/>
</dbReference>
<evidence type="ECO:0000259" key="5">
    <source>
        <dbReference type="PROSITE" id="PS50977"/>
    </source>
</evidence>
<comment type="caution">
    <text evidence="6">The sequence shown here is derived from an EMBL/GenBank/DDBJ whole genome shotgun (WGS) entry which is preliminary data.</text>
</comment>
<dbReference type="InterPro" id="IPR050109">
    <property type="entry name" value="HTH-type_TetR-like_transc_reg"/>
</dbReference>
<keyword evidence="3" id="KW-0804">Transcription</keyword>
<dbReference type="InterPro" id="IPR041678">
    <property type="entry name" value="TetR_C_16"/>
</dbReference>
<keyword evidence="1" id="KW-0805">Transcription regulation</keyword>
<evidence type="ECO:0000256" key="1">
    <source>
        <dbReference type="ARBA" id="ARBA00023015"/>
    </source>
</evidence>